<feature type="compositionally biased region" description="Basic and acidic residues" evidence="1">
    <location>
        <begin position="155"/>
        <end position="164"/>
    </location>
</feature>
<accession>A0A8H3ASZ2</accession>
<feature type="compositionally biased region" description="Polar residues" evidence="1">
    <location>
        <begin position="170"/>
        <end position="181"/>
    </location>
</feature>
<dbReference type="GO" id="GO:0005737">
    <property type="term" value="C:cytoplasm"/>
    <property type="evidence" value="ECO:0007669"/>
    <property type="project" value="InterPro"/>
</dbReference>
<dbReference type="InterPro" id="IPR007320">
    <property type="entry name" value="PDCD2_C"/>
</dbReference>
<reference evidence="3" key="1">
    <citation type="submission" date="2021-01" db="EMBL/GenBank/DDBJ databases">
        <authorList>
            <person name="Kaushik A."/>
        </authorList>
    </citation>
    <scope>NUCLEOTIDE SEQUENCE</scope>
    <source>
        <strain evidence="3">AG6-10EEA</strain>
    </source>
</reference>
<feature type="compositionally biased region" description="Basic and acidic residues" evidence="1">
    <location>
        <begin position="29"/>
        <end position="41"/>
    </location>
</feature>
<evidence type="ECO:0000313" key="3">
    <source>
        <dbReference type="EMBL" id="CAE6435636.1"/>
    </source>
</evidence>
<evidence type="ECO:0000313" key="4">
    <source>
        <dbReference type="Proteomes" id="UP000663853"/>
    </source>
</evidence>
<feature type="region of interest" description="Disordered" evidence="1">
    <location>
        <begin position="1"/>
        <end position="50"/>
    </location>
</feature>
<protein>
    <recommendedName>
        <fullName evidence="2">Programmed cell death protein 2 C-terminal domain-containing protein</fullName>
    </recommendedName>
</protein>
<dbReference type="EMBL" id="CAJMXA010000558">
    <property type="protein sequence ID" value="CAE6435636.1"/>
    <property type="molecule type" value="Genomic_DNA"/>
</dbReference>
<name>A0A8H3ASZ2_9AGAM</name>
<evidence type="ECO:0000256" key="1">
    <source>
        <dbReference type="SAM" id="MobiDB-lite"/>
    </source>
</evidence>
<sequence>MAHEDESDWSDSDDGSQQQTSVLLGIPDGEIKDPKDLRDPNVSRLGGKPVRPSTVLQSVSTYSHLPLYFFLHVRYDCEYDSNFLLVSMSDDRPSFLVYPRRRFLPRCANPMDRVLYVFGCANSGCQRRPGSVRAFRQLRFNEKYAAKLQKRKERAQREKEKEAKTAAASGLNSNSTSNPFSASMGGASVTGPTNLFGSGFGAAEEQEGEEDLASGGSEDDYDYEDDDEPEVDALADKLTHTTITEQSPASTQNEWATHPFYPPIYLNTVFEYISPPKPSPAQKPAGGSGAGGEMWDLEQYERSSDEDQVFQRYELGGTPLPFHTDDVYKKLFPPAPVTPGTQVPVTGPQPVSKPTYDPTAITRCGHCGGKRVFECQLMPNILNSLKKPSPKTKQSAVAAEEARKKLVAAALGGQGGVGMEWGTCMVFACEKDCCDERETWREEEVWVQWER</sequence>
<organism evidence="3 4">
    <name type="scientific">Rhizoctonia solani</name>
    <dbReference type="NCBI Taxonomy" id="456999"/>
    <lineage>
        <taxon>Eukaryota</taxon>
        <taxon>Fungi</taxon>
        <taxon>Dikarya</taxon>
        <taxon>Basidiomycota</taxon>
        <taxon>Agaricomycotina</taxon>
        <taxon>Agaricomycetes</taxon>
        <taxon>Cantharellales</taxon>
        <taxon>Ceratobasidiaceae</taxon>
        <taxon>Rhizoctonia</taxon>
    </lineage>
</organism>
<dbReference type="Proteomes" id="UP000663853">
    <property type="component" value="Unassembled WGS sequence"/>
</dbReference>
<dbReference type="PANTHER" id="PTHR47524">
    <property type="entry name" value="20S RRNA ACCUMULATION PROTEIN 4"/>
    <property type="match status" value="1"/>
</dbReference>
<dbReference type="Pfam" id="PF04194">
    <property type="entry name" value="PDCD2_C"/>
    <property type="match status" value="1"/>
</dbReference>
<proteinExistence type="predicted"/>
<dbReference type="GO" id="GO:0030490">
    <property type="term" value="P:maturation of SSU-rRNA"/>
    <property type="evidence" value="ECO:0007669"/>
    <property type="project" value="TreeGrafter"/>
</dbReference>
<dbReference type="PANTHER" id="PTHR47524:SF1">
    <property type="entry name" value="20S RRNA ACCUMULATION PROTEIN 4"/>
    <property type="match status" value="1"/>
</dbReference>
<feature type="compositionally biased region" description="Acidic residues" evidence="1">
    <location>
        <begin position="1"/>
        <end position="14"/>
    </location>
</feature>
<feature type="compositionally biased region" description="Acidic residues" evidence="1">
    <location>
        <begin position="204"/>
        <end position="227"/>
    </location>
</feature>
<feature type="region of interest" description="Disordered" evidence="1">
    <location>
        <begin position="149"/>
        <end position="227"/>
    </location>
</feature>
<evidence type="ECO:0000259" key="2">
    <source>
        <dbReference type="Pfam" id="PF04194"/>
    </source>
</evidence>
<comment type="caution">
    <text evidence="3">The sequence shown here is derived from an EMBL/GenBank/DDBJ whole genome shotgun (WGS) entry which is preliminary data.</text>
</comment>
<dbReference type="AlphaFoldDB" id="A0A8H3ASZ2"/>
<gene>
    <name evidence="3" type="ORF">RDB_LOCUS29811</name>
</gene>
<feature type="domain" description="Programmed cell death protein 2 C-terminal" evidence="2">
    <location>
        <begin position="305"/>
        <end position="449"/>
    </location>
</feature>